<dbReference type="AlphaFoldDB" id="A0A1D7QV56"/>
<gene>
    <name evidence="1" type="ORF">BBEV_1545</name>
</gene>
<sequence>MDCVHNTLNQALEDWSMMQKTDGDEGADWAETFELHFYEFIDDFKKWYESLPEKPQTVEKLEEMSEVKEIQDKLPGPLQLNFTMEMEEIVDGLSTTRYDD</sequence>
<keyword evidence="2" id="KW-1185">Reference proteome</keyword>
<proteinExistence type="predicted"/>
<accession>A0A1D7QV56</accession>
<dbReference type="RefSeq" id="WP_069364942.1">
    <property type="nucleotide sequence ID" value="NZ_CP012502.1"/>
</dbReference>
<name>A0A1D7QV56_9BACI</name>
<protein>
    <submittedName>
        <fullName evidence="1">Uncharacterized protein</fullName>
    </submittedName>
</protein>
<dbReference type="EMBL" id="CP012502">
    <property type="protein sequence ID" value="AOM82906.1"/>
    <property type="molecule type" value="Genomic_DNA"/>
</dbReference>
<dbReference type="OrthoDB" id="2382111at2"/>
<dbReference type="KEGG" id="bbev:BBEV_1545"/>
<organism evidence="1 2">
    <name type="scientific">Salisediminibacterium beveridgei</name>
    <dbReference type="NCBI Taxonomy" id="632773"/>
    <lineage>
        <taxon>Bacteria</taxon>
        <taxon>Bacillati</taxon>
        <taxon>Bacillota</taxon>
        <taxon>Bacilli</taxon>
        <taxon>Bacillales</taxon>
        <taxon>Bacillaceae</taxon>
        <taxon>Salisediminibacterium</taxon>
    </lineage>
</organism>
<dbReference type="Proteomes" id="UP000094463">
    <property type="component" value="Chromosome"/>
</dbReference>
<evidence type="ECO:0000313" key="1">
    <source>
        <dbReference type="EMBL" id="AOM82906.1"/>
    </source>
</evidence>
<reference evidence="1 2" key="1">
    <citation type="submission" date="2015-08" db="EMBL/GenBank/DDBJ databases">
        <title>The complete genome sequence of Bacillus beveridgei MLTeJB.</title>
        <authorList>
            <person name="Hanson T.E."/>
            <person name="Mesa C."/>
            <person name="Basesman S.M."/>
            <person name="Oremland R.S."/>
        </authorList>
    </citation>
    <scope>NUCLEOTIDE SEQUENCE [LARGE SCALE GENOMIC DNA]</scope>
    <source>
        <strain evidence="1 2">MLTeJB</strain>
    </source>
</reference>
<evidence type="ECO:0000313" key="2">
    <source>
        <dbReference type="Proteomes" id="UP000094463"/>
    </source>
</evidence>